<dbReference type="STRING" id="757424.Hsero_3814"/>
<name>D8IRU9_HERSS</name>
<protein>
    <submittedName>
        <fullName evidence="2">Uncharacterized protein</fullName>
    </submittedName>
</protein>
<proteinExistence type="predicted"/>
<reference evidence="2 3" key="1">
    <citation type="submission" date="2010-04" db="EMBL/GenBank/DDBJ databases">
        <title>The genome of Herbaspirillum seropedicae SmR1, an endophytic, nitrogen-fixing, plant-growth promoting beta-Proteobacteria.</title>
        <authorList>
            <person name="Pedrosa F.O."/>
            <person name="Monteiro R.A."/>
            <person name="Wassem R."/>
            <person name="Cruz L.M."/>
            <person name="Ayub R.A."/>
            <person name="Colauto N.B."/>
            <person name="Fernandez M.A."/>
            <person name="Fungaro M.H.P."/>
            <person name="Grisard E.C."/>
            <person name="Hungria M."/>
            <person name="Madeira H.M.F."/>
            <person name="Nodari R.O."/>
            <person name="Osaku C.A."/>
            <person name="Petzl-Erler M.L."/>
            <person name="Terenzi H."/>
            <person name="Vieira L.G.E."/>
            <person name="Almeida M.I.M."/>
            <person name="Alves L.R."/>
            <person name="Arantes O.M.N."/>
            <person name="Balsanelli E."/>
            <person name="Barcellos F.G."/>
            <person name="Baura V.A."/>
            <person name="Binde D.R."/>
            <person name="Campo R.J."/>
            <person name="Chubatsu L.S."/>
            <person name="Chueire L.M.O."/>
            <person name="Ciferri R.R."/>
            <person name="Correa L.C."/>
            <person name="da Conceicao Silva J.L."/>
            <person name="Dabul A.N.G."/>
            <person name="Dambros B.P."/>
            <person name="Faoro H."/>
            <person name="Favetti A."/>
            <person name="Friedermann G."/>
            <person name="Furlaneto M.C."/>
            <person name="Gasques L.S."/>
            <person name="Gimenes C.C.T."/>
            <person name="Gioppo N.M.R."/>
            <person name="Glienke-Blanco C."/>
            <person name="Godoy L.P."/>
            <person name="Guerra M.P."/>
            <person name="Karp S."/>
            <person name="Kava-Cordeiro V."/>
            <person name="Margarido V.P."/>
            <person name="Mathioni S.M."/>
            <person name="Menck-Soares M.A."/>
            <person name="Murace N.K."/>
            <person name="Nicolas M.F."/>
            <person name="Oliveira C.E.C."/>
            <person name="Pagnan N.A.B."/>
            <person name="Pamphile J.A."/>
            <person name="Patussi E.V."/>
            <person name="Pereira L.F.P."/>
            <person name="Pereira-Ferrari L."/>
            <person name="Pinto F.G.S."/>
            <person name="Precoma C."/>
            <person name="Prioli A.J."/>
            <person name="Prioli S.M.A.P."/>
            <person name="Raittz R.T."/>
            <person name="Ramos H.J.O."/>
            <person name="Ribeiro E.M.S.F."/>
            <person name="Rigo L.U."/>
            <person name="Rocha C.L.M.S.C."/>
            <person name="Rocha S.N."/>
            <person name="Santos K."/>
            <person name="Satori D."/>
            <person name="Silva A.G."/>
            <person name="Simao R.C.G."/>
            <person name="Soares M.A.M."/>
            <person name="Souza E.M."/>
            <person name="Steffens M.B.R."/>
            <person name="Steindel M."/>
            <person name="Tadra-Sfeir M.Z."/>
            <person name="Takahashi E.K."/>
            <person name="Torres R.A."/>
            <person name="Valle J.S."/>
            <person name="Vernal J.I."/>
            <person name="Vilas-Boas L.A."/>
            <person name="Watanabe M.A.E."/>
            <person name="Weiss V.A."/>
            <person name="Yates M.A."/>
            <person name="Souza E.M."/>
        </authorList>
    </citation>
    <scope>NUCLEOTIDE SEQUENCE [LARGE SCALE GENOMIC DNA]</scope>
    <source>
        <strain evidence="2 3">SmR1</strain>
    </source>
</reference>
<gene>
    <name evidence="2" type="ordered locus">Hsero_3814</name>
</gene>
<dbReference type="Proteomes" id="UP000000329">
    <property type="component" value="Chromosome"/>
</dbReference>
<dbReference type="KEGG" id="hse:Hsero_3814"/>
<organism evidence="2 3">
    <name type="scientific">Herbaspirillum seropedicae (strain SmR1)</name>
    <dbReference type="NCBI Taxonomy" id="757424"/>
    <lineage>
        <taxon>Bacteria</taxon>
        <taxon>Pseudomonadati</taxon>
        <taxon>Pseudomonadota</taxon>
        <taxon>Betaproteobacteria</taxon>
        <taxon>Burkholderiales</taxon>
        <taxon>Oxalobacteraceae</taxon>
        <taxon>Herbaspirillum</taxon>
    </lineage>
</organism>
<sequence length="71" mass="7938">MTTCSRLLKYCDKSQAFKVEHTYRGQSDQHEKKPGRSWTPGHQTAAGRLPRPPGCDQQTTFNAATSSRATQ</sequence>
<dbReference type="AlphaFoldDB" id="D8IRU9"/>
<dbReference type="EMBL" id="CP002039">
    <property type="protein sequence ID" value="ADJ65292.1"/>
    <property type="molecule type" value="Genomic_DNA"/>
</dbReference>
<feature type="compositionally biased region" description="Polar residues" evidence="1">
    <location>
        <begin position="56"/>
        <end position="71"/>
    </location>
</feature>
<dbReference type="HOGENOM" id="CLU_2734525_0_0_4"/>
<evidence type="ECO:0000313" key="3">
    <source>
        <dbReference type="Proteomes" id="UP000000329"/>
    </source>
</evidence>
<evidence type="ECO:0000256" key="1">
    <source>
        <dbReference type="SAM" id="MobiDB-lite"/>
    </source>
</evidence>
<feature type="region of interest" description="Disordered" evidence="1">
    <location>
        <begin position="22"/>
        <end position="71"/>
    </location>
</feature>
<keyword evidence="3" id="KW-1185">Reference proteome</keyword>
<feature type="compositionally biased region" description="Basic and acidic residues" evidence="1">
    <location>
        <begin position="22"/>
        <end position="34"/>
    </location>
</feature>
<evidence type="ECO:0000313" key="2">
    <source>
        <dbReference type="EMBL" id="ADJ65292.1"/>
    </source>
</evidence>
<accession>D8IRU9</accession>